<proteinExistence type="predicted"/>
<reference evidence="1" key="1">
    <citation type="submission" date="2016-06" db="EMBL/GenBank/DDBJ databases">
        <authorList>
            <person name="Cuomo C."/>
            <person name="Litvintseva A."/>
            <person name="Heitman J."/>
            <person name="Chen Y."/>
            <person name="Sun S."/>
            <person name="Springer D."/>
            <person name="Dromer F."/>
            <person name="Young S."/>
            <person name="Zeng Q."/>
            <person name="Chapman S."/>
            <person name="Gujja S."/>
            <person name="Saif S."/>
            <person name="Birren B."/>
        </authorList>
    </citation>
    <scope>NUCLEOTIDE SEQUENCE</scope>
    <source>
        <strain evidence="1">CBS 7841</strain>
    </source>
</reference>
<dbReference type="InterPro" id="IPR037171">
    <property type="entry name" value="NagB/RpiA_transferase-like"/>
</dbReference>
<dbReference type="Proteomes" id="UP000094043">
    <property type="component" value="Chromosome 1"/>
</dbReference>
<evidence type="ECO:0000313" key="2">
    <source>
        <dbReference type="Proteomes" id="UP000094043"/>
    </source>
</evidence>
<accession>A0AAJ8LXH9</accession>
<dbReference type="GeneID" id="91084802"/>
<sequence length="272" mass="30751">MQLQVFSNHNSVANAVASPIVDRIKTFAPTQSHKFVLGLPTDGTLIPVYGELVRRCRARKVSFEHVMTVNLDECVGLGSQDSQSYYAFMERHYSSLFTSGYSAYPSPSSSWYPSSRFHYQICLRCIRSPYHFAWWYRPLVNWHWLGPEITQAKKRFFDANEQVPSQAVSMGIGTILKAGEIMMLVNRELKSEGLRRALEDGVDHLCPASALQLHENASIFADEDAVSRLQTSTIKYLIAQTQESTIQKHTGELCNGACRKMGWKIITDFSSV</sequence>
<reference evidence="1" key="2">
    <citation type="journal article" date="2022" name="Elife">
        <title>Obligate sexual reproduction of a homothallic fungus closely related to the Cryptococcus pathogenic species complex.</title>
        <authorList>
            <person name="Passer A.R."/>
            <person name="Clancey S.A."/>
            <person name="Shea T."/>
            <person name="David-Palma M."/>
            <person name="Averette A.F."/>
            <person name="Boekhout T."/>
            <person name="Porcel B.M."/>
            <person name="Nowrousian M."/>
            <person name="Cuomo C.A."/>
            <person name="Sun S."/>
            <person name="Heitman J."/>
            <person name="Coelho M.A."/>
        </authorList>
    </citation>
    <scope>NUCLEOTIDE SEQUENCE</scope>
    <source>
        <strain evidence="1">CBS 7841</strain>
    </source>
</reference>
<dbReference type="GO" id="GO:0006046">
    <property type="term" value="P:N-acetylglucosamine catabolic process"/>
    <property type="evidence" value="ECO:0007669"/>
    <property type="project" value="TreeGrafter"/>
</dbReference>
<name>A0AAJ8LXH9_9TREE</name>
<evidence type="ECO:0008006" key="3">
    <source>
        <dbReference type="Google" id="ProtNLM"/>
    </source>
</evidence>
<gene>
    <name evidence="1" type="ORF">L203_100586</name>
</gene>
<dbReference type="EMBL" id="CP143784">
    <property type="protein sequence ID" value="WVN85440.1"/>
    <property type="molecule type" value="Genomic_DNA"/>
</dbReference>
<dbReference type="SUPFAM" id="SSF100950">
    <property type="entry name" value="NagB/RpiA/CoA transferase-like"/>
    <property type="match status" value="1"/>
</dbReference>
<dbReference type="PANTHER" id="PTHR11280">
    <property type="entry name" value="GLUCOSAMINE-6-PHOSPHATE ISOMERASE"/>
    <property type="match status" value="1"/>
</dbReference>
<dbReference type="GO" id="GO:0042802">
    <property type="term" value="F:identical protein binding"/>
    <property type="evidence" value="ECO:0007669"/>
    <property type="project" value="TreeGrafter"/>
</dbReference>
<dbReference type="Gene3D" id="3.40.50.1360">
    <property type="match status" value="2"/>
</dbReference>
<dbReference type="GO" id="GO:0006043">
    <property type="term" value="P:glucosamine catabolic process"/>
    <property type="evidence" value="ECO:0007669"/>
    <property type="project" value="TreeGrafter"/>
</dbReference>
<evidence type="ECO:0000313" key="1">
    <source>
        <dbReference type="EMBL" id="WVN85440.1"/>
    </source>
</evidence>
<dbReference type="GO" id="GO:0019262">
    <property type="term" value="P:N-acetylneuraminate catabolic process"/>
    <property type="evidence" value="ECO:0007669"/>
    <property type="project" value="TreeGrafter"/>
</dbReference>
<dbReference type="KEGG" id="cdep:91084802"/>
<dbReference type="RefSeq" id="XP_066066141.1">
    <property type="nucleotide sequence ID" value="XM_066210044.1"/>
</dbReference>
<dbReference type="AlphaFoldDB" id="A0AAJ8LXH9"/>
<protein>
    <recommendedName>
        <fullName evidence="3">Glucosamine-6-phosphate deaminase</fullName>
    </recommendedName>
</protein>
<keyword evidence="2" id="KW-1185">Reference proteome</keyword>
<dbReference type="GO" id="GO:0005737">
    <property type="term" value="C:cytoplasm"/>
    <property type="evidence" value="ECO:0007669"/>
    <property type="project" value="TreeGrafter"/>
</dbReference>
<dbReference type="PANTHER" id="PTHR11280:SF6">
    <property type="entry name" value="GLUCOSAMINE-6-PHOSPHATE ISOMERASE NAGB"/>
    <property type="match status" value="1"/>
</dbReference>
<dbReference type="InterPro" id="IPR004547">
    <property type="entry name" value="Glucosamine6P_isomerase"/>
</dbReference>
<reference evidence="1" key="3">
    <citation type="submission" date="2024-01" db="EMBL/GenBank/DDBJ databases">
        <authorList>
            <person name="Coelho M.A."/>
            <person name="David-Palma M."/>
            <person name="Shea T."/>
            <person name="Sun S."/>
            <person name="Cuomo C.A."/>
            <person name="Heitman J."/>
        </authorList>
    </citation>
    <scope>NUCLEOTIDE SEQUENCE</scope>
    <source>
        <strain evidence="1">CBS 7841</strain>
    </source>
</reference>
<dbReference type="GO" id="GO:0004342">
    <property type="term" value="F:glucosamine-6-phosphate deaminase activity"/>
    <property type="evidence" value="ECO:0007669"/>
    <property type="project" value="InterPro"/>
</dbReference>
<organism evidence="1 2">
    <name type="scientific">Cryptococcus depauperatus CBS 7841</name>
    <dbReference type="NCBI Taxonomy" id="1295531"/>
    <lineage>
        <taxon>Eukaryota</taxon>
        <taxon>Fungi</taxon>
        <taxon>Dikarya</taxon>
        <taxon>Basidiomycota</taxon>
        <taxon>Agaricomycotina</taxon>
        <taxon>Tremellomycetes</taxon>
        <taxon>Tremellales</taxon>
        <taxon>Cryptococcaceae</taxon>
        <taxon>Cryptococcus</taxon>
    </lineage>
</organism>